<keyword evidence="3" id="KW-1003">Cell membrane</keyword>
<evidence type="ECO:0000256" key="2">
    <source>
        <dbReference type="ARBA" id="ARBA00021549"/>
    </source>
</evidence>
<evidence type="ECO:0000256" key="4">
    <source>
        <dbReference type="ARBA" id="ARBA00022481"/>
    </source>
</evidence>
<comment type="subcellular location">
    <subcellularLocation>
        <location evidence="1">Cell inner membrane</location>
        <topology evidence="1">Single-pass membrane protein</topology>
    </subcellularLocation>
</comment>
<evidence type="ECO:0000256" key="1">
    <source>
        <dbReference type="ARBA" id="ARBA00004377"/>
    </source>
</evidence>
<gene>
    <name evidence="13" type="ORF">NFG58_18440</name>
</gene>
<sequence length="205" mass="22426">MDDDARRPRHVCMSQAYWHTPHHPEPYRPKSCHPEPHRIAFRQSGTTLLELLLVVAIVGLLTSVALPGYRAMAARQDIASELSRLEGALMLARGTAITRARPVTLCPSDDGIHCGEDWRGKLLIKAGAPSWEGATLHVFAPSRLSSIGFREDAKPVRFLANGRASGHNGTFDICARENTGARLVLSNFGRIRSEKGRCAGPSFPP</sequence>
<dbReference type="Gene3D" id="3.55.40.10">
    <property type="entry name" value="minor pseudopilin epsh domain"/>
    <property type="match status" value="1"/>
</dbReference>
<accession>A0AAU7KFX3</accession>
<evidence type="ECO:0000256" key="9">
    <source>
        <dbReference type="ARBA" id="ARBA00025772"/>
    </source>
</evidence>
<dbReference type="AlphaFoldDB" id="A0AAU7KFX3"/>
<keyword evidence="8 11" id="KW-0472">Membrane</keyword>
<dbReference type="InterPro" id="IPR022346">
    <property type="entry name" value="T2SS_GspH"/>
</dbReference>
<organism evidence="13">
    <name type="scientific">Halomonas sp. RT37</name>
    <dbReference type="NCBI Taxonomy" id="2950872"/>
    <lineage>
        <taxon>Bacteria</taxon>
        <taxon>Pseudomonadati</taxon>
        <taxon>Pseudomonadota</taxon>
        <taxon>Gammaproteobacteria</taxon>
        <taxon>Oceanospirillales</taxon>
        <taxon>Halomonadaceae</taxon>
        <taxon>Halomonas</taxon>
    </lineage>
</organism>
<keyword evidence="7 11" id="KW-1133">Transmembrane helix</keyword>
<dbReference type="InterPro" id="IPR045584">
    <property type="entry name" value="Pilin-like"/>
</dbReference>
<dbReference type="EMBL" id="CP098827">
    <property type="protein sequence ID" value="XBO70562.1"/>
    <property type="molecule type" value="Genomic_DNA"/>
</dbReference>
<evidence type="ECO:0000256" key="6">
    <source>
        <dbReference type="ARBA" id="ARBA00022692"/>
    </source>
</evidence>
<proteinExistence type="inferred from homology"/>
<evidence type="ECO:0000256" key="3">
    <source>
        <dbReference type="ARBA" id="ARBA00022475"/>
    </source>
</evidence>
<dbReference type="GO" id="GO:0005886">
    <property type="term" value="C:plasma membrane"/>
    <property type="evidence" value="ECO:0007669"/>
    <property type="project" value="UniProtKB-SubCell"/>
</dbReference>
<evidence type="ECO:0000256" key="8">
    <source>
        <dbReference type="ARBA" id="ARBA00023136"/>
    </source>
</evidence>
<dbReference type="SUPFAM" id="SSF54523">
    <property type="entry name" value="Pili subunits"/>
    <property type="match status" value="1"/>
</dbReference>
<dbReference type="NCBIfam" id="TIGR02532">
    <property type="entry name" value="IV_pilin_GFxxxE"/>
    <property type="match status" value="1"/>
</dbReference>
<protein>
    <recommendedName>
        <fullName evidence="2">Type II secretion system protein H</fullName>
    </recommendedName>
    <alternativeName>
        <fullName evidence="10">General secretion pathway protein H</fullName>
    </alternativeName>
</protein>
<dbReference type="InterPro" id="IPR012902">
    <property type="entry name" value="N_methyl_site"/>
</dbReference>
<feature type="transmembrane region" description="Helical" evidence="11">
    <location>
        <begin position="48"/>
        <end position="69"/>
    </location>
</feature>
<evidence type="ECO:0000256" key="10">
    <source>
        <dbReference type="ARBA" id="ARBA00030775"/>
    </source>
</evidence>
<dbReference type="GO" id="GO:0015627">
    <property type="term" value="C:type II protein secretion system complex"/>
    <property type="evidence" value="ECO:0007669"/>
    <property type="project" value="InterPro"/>
</dbReference>
<dbReference type="Pfam" id="PF12019">
    <property type="entry name" value="GspH"/>
    <property type="match status" value="1"/>
</dbReference>
<evidence type="ECO:0000259" key="12">
    <source>
        <dbReference type="Pfam" id="PF12019"/>
    </source>
</evidence>
<evidence type="ECO:0000256" key="5">
    <source>
        <dbReference type="ARBA" id="ARBA00022519"/>
    </source>
</evidence>
<evidence type="ECO:0000313" key="13">
    <source>
        <dbReference type="EMBL" id="XBO70562.1"/>
    </source>
</evidence>
<evidence type="ECO:0000256" key="11">
    <source>
        <dbReference type="SAM" id="Phobius"/>
    </source>
</evidence>
<comment type="similarity">
    <text evidence="9">Belongs to the GSP H family.</text>
</comment>
<keyword evidence="5" id="KW-0997">Cell inner membrane</keyword>
<keyword evidence="6 11" id="KW-0812">Transmembrane</keyword>
<dbReference type="GO" id="GO:0015628">
    <property type="term" value="P:protein secretion by the type II secretion system"/>
    <property type="evidence" value="ECO:0007669"/>
    <property type="project" value="InterPro"/>
</dbReference>
<keyword evidence="4" id="KW-0488">Methylation</keyword>
<evidence type="ECO:0000256" key="7">
    <source>
        <dbReference type="ARBA" id="ARBA00022989"/>
    </source>
</evidence>
<name>A0AAU7KFX3_9GAMM</name>
<dbReference type="RefSeq" id="WP_348827149.1">
    <property type="nucleotide sequence ID" value="NZ_CP098827.1"/>
</dbReference>
<feature type="domain" description="General secretion pathway GspH" evidence="12">
    <location>
        <begin position="83"/>
        <end position="187"/>
    </location>
</feature>
<reference evidence="13" key="1">
    <citation type="submission" date="2022-06" db="EMBL/GenBank/DDBJ databases">
        <title>A novel DMS-producing enzyme.</title>
        <authorList>
            <person name="Zhang Y."/>
        </authorList>
    </citation>
    <scope>NUCLEOTIDE SEQUENCE</scope>
    <source>
        <strain evidence="13">RT37</strain>
    </source>
</reference>